<organism evidence="3 4">
    <name type="scientific">Strigamia maritima</name>
    <name type="common">European centipede</name>
    <name type="synonym">Geophilus maritimus</name>
    <dbReference type="NCBI Taxonomy" id="126957"/>
    <lineage>
        <taxon>Eukaryota</taxon>
        <taxon>Metazoa</taxon>
        <taxon>Ecdysozoa</taxon>
        <taxon>Arthropoda</taxon>
        <taxon>Myriapoda</taxon>
        <taxon>Chilopoda</taxon>
        <taxon>Pleurostigmophora</taxon>
        <taxon>Geophilomorpha</taxon>
        <taxon>Linotaeniidae</taxon>
        <taxon>Strigamia</taxon>
    </lineage>
</organism>
<accession>T1IH69</accession>
<feature type="compositionally biased region" description="Basic and acidic residues" evidence="1">
    <location>
        <begin position="519"/>
        <end position="529"/>
    </location>
</feature>
<dbReference type="EnsemblMetazoa" id="SMAR000176-RA">
    <property type="protein sequence ID" value="SMAR000176-PA"/>
    <property type="gene ID" value="SMAR000176"/>
</dbReference>
<proteinExistence type="predicted"/>
<protein>
    <recommendedName>
        <fullName evidence="5">Cadherin domain-containing protein</fullName>
    </recommendedName>
</protein>
<reference evidence="4" key="1">
    <citation type="submission" date="2011-05" db="EMBL/GenBank/DDBJ databases">
        <authorList>
            <person name="Richards S.R."/>
            <person name="Qu J."/>
            <person name="Jiang H."/>
            <person name="Jhangiani S.N."/>
            <person name="Agravi P."/>
            <person name="Goodspeed R."/>
            <person name="Gross S."/>
            <person name="Mandapat C."/>
            <person name="Jackson L."/>
            <person name="Mathew T."/>
            <person name="Pu L."/>
            <person name="Thornton R."/>
            <person name="Saada N."/>
            <person name="Wilczek-Boney K.B."/>
            <person name="Lee S."/>
            <person name="Kovar C."/>
            <person name="Wu Y."/>
            <person name="Scherer S.E."/>
            <person name="Worley K.C."/>
            <person name="Muzny D.M."/>
            <person name="Gibbs R."/>
        </authorList>
    </citation>
    <scope>NUCLEOTIDE SEQUENCE</scope>
    <source>
        <strain evidence="4">Brora</strain>
    </source>
</reference>
<dbReference type="Proteomes" id="UP000014500">
    <property type="component" value="Unassembled WGS sequence"/>
</dbReference>
<feature type="region of interest" description="Disordered" evidence="1">
    <location>
        <begin position="519"/>
        <end position="781"/>
    </location>
</feature>
<evidence type="ECO:0000313" key="3">
    <source>
        <dbReference type="EnsemblMetazoa" id="SMAR000176-PA"/>
    </source>
</evidence>
<feature type="compositionally biased region" description="Basic and acidic residues" evidence="1">
    <location>
        <begin position="601"/>
        <end position="622"/>
    </location>
</feature>
<feature type="signal peptide" evidence="2">
    <location>
        <begin position="1"/>
        <end position="21"/>
    </location>
</feature>
<dbReference type="PhylomeDB" id="T1IH69"/>
<feature type="compositionally biased region" description="Basic and acidic residues" evidence="1">
    <location>
        <begin position="549"/>
        <end position="562"/>
    </location>
</feature>
<sequence>MGSFYLELLVIVLQLVSFGHTHRYYHGSVSTDDISTGGDTTSFSSSGDVKFYTVSSDFYNFLIVAREGGSSVQPKITGNSDGTFKISLTTSKGTHELNKISKSQLELFAQLLSDSSSTITVVSQSGTNVKISVSDEDSEDSSTTYTTTTTTVATGLISRDVSQEVKYYTVSSEFYDFLTEARGGGSNVRPKIRTNSDGSYTITITTSKGTHKLEEISKNSVDLFAQLFSNPDFKITVDSKSGANVKIAVTEDDSDSSATVQLNSETIQLIKDFQSNANLKLTSVSEEDGVYTLTVSDEGKTRTVSGIPSKAARLIIYKAQNPSAEIHISELGGSGFPITSTTITKTTYTVRSKFIKVYNFLKKNPDSQVKVSQESDGSYTLIITFNGKTKTNPDLDFKVSPQSDGTYTIVLPKNADKTPTTSSIPEDFIPKLKEILDNPKITVKIEEPTTGHYQLIVNDGSDLTNGLTYDVQPTDDGFYDITVTLDSKKYVFKKLPHNFVEFFINFVNKPKETPHTITEHHYDHKDKDGKPHRKHTLTVGDSDDDDDEISLKIDDSSKHEPSKTIFPSKDKHHKPSEDDKHHKHHRPTSDEDDKHHKHHRPTSDEDDKHYKHHRPTSDEDDKHHKHHRPTSDEDDKHHKHHRPTSDEDDKHHKHHRPTSDEDDKHHKHYRPTSDEDDKHQKHHRPTSDEDEHHRHHRPTSDEDEHHRHHRPTSDEDEHHRHHRPTSDEDEHHRHHRPTSDEDEHHRHHRPTSDEDDDDDHRQHNHNTHEETIYRPKHDKPSTLDLLNTVKNAPNLKISVTPKKPGHYDIVVDDGVHATSYLDIPGDTEHPLKDLPSDAVETLVRLRTDDTLTFNLKPGKHGKIDLIVPRQHPKPVKTKLTPDILDLIDRVKKHPHQTFDIKPGKKPNTLTIVLKDRSKTKTYPDISIELVPILSQIYLTPTIDFEIKPSKGDSIEFIPSHPKPDAHHFEIPNRVFEIISSVKTNPSTTLKIKHTKHNDYTVTVSDDDDSKNYKNIKPNDVRLIVDFQANDDLPFSLKPTDLIIDSTTKRYVKEIRKHRFPDVTIEPDSDGEFTVTIEERTYRHVTPSLLELIITLVTRPDLDFRIEPEADGTLTVVVPKESPQTIEVKIPKDDEYKLVIPKRPSEPKFTNIPKNVIDFIVKEGKKIKEFKDIDRETIEFINILITYPDTKIETERDSDDIELIDDLRKKTGNSLTIQRKSDLTLLIGYGTKGLEFSHFEPAIVIEVLVGVLADPNFQYSSTIGSDGTYALIVRNFKREASFYSLTSSIKILGRQLTASSNALSLITKDSNKKLVLGISVDGGSSQELNFQEKIDASGYITIYVKLPAVEHDYDLTIYKVYTKKVSDISKSFGGIFESIFSWLGNLVSGIVTGVANVVSGVGKVASNVVGGAVSAVGNVVGSVGKAVGGLFSGLFG</sequence>
<feature type="chain" id="PRO_5004579158" description="Cadherin domain-containing protein" evidence="2">
    <location>
        <begin position="22"/>
        <end position="1435"/>
    </location>
</feature>
<reference evidence="3" key="2">
    <citation type="submission" date="2015-02" db="UniProtKB">
        <authorList>
            <consortium name="EnsemblMetazoa"/>
        </authorList>
    </citation>
    <scope>IDENTIFICATION</scope>
</reference>
<evidence type="ECO:0008006" key="5">
    <source>
        <dbReference type="Google" id="ProtNLM"/>
    </source>
</evidence>
<keyword evidence="4" id="KW-1185">Reference proteome</keyword>
<keyword evidence="2" id="KW-0732">Signal</keyword>
<feature type="compositionally biased region" description="Basic and acidic residues" evidence="1">
    <location>
        <begin position="766"/>
        <end position="781"/>
    </location>
</feature>
<dbReference type="HOGENOM" id="CLU_252216_0_0_1"/>
<name>T1IH69_STRMM</name>
<feature type="compositionally biased region" description="Basic and acidic residues" evidence="1">
    <location>
        <begin position="671"/>
        <end position="744"/>
    </location>
</feature>
<dbReference type="EMBL" id="JH429756">
    <property type="status" value="NOT_ANNOTATED_CDS"/>
    <property type="molecule type" value="Genomic_DNA"/>
</dbReference>
<evidence type="ECO:0000313" key="4">
    <source>
        <dbReference type="Proteomes" id="UP000014500"/>
    </source>
</evidence>
<evidence type="ECO:0000256" key="2">
    <source>
        <dbReference type="SAM" id="SignalP"/>
    </source>
</evidence>
<evidence type="ECO:0000256" key="1">
    <source>
        <dbReference type="SAM" id="MobiDB-lite"/>
    </source>
</evidence>